<organism evidence="2 3">
    <name type="scientific">Sphingomonas psychrotolerans</name>
    <dbReference type="NCBI Taxonomy" id="1327635"/>
    <lineage>
        <taxon>Bacteria</taxon>
        <taxon>Pseudomonadati</taxon>
        <taxon>Pseudomonadota</taxon>
        <taxon>Alphaproteobacteria</taxon>
        <taxon>Sphingomonadales</taxon>
        <taxon>Sphingomonadaceae</taxon>
        <taxon>Sphingomonas</taxon>
    </lineage>
</organism>
<feature type="transmembrane region" description="Helical" evidence="1">
    <location>
        <begin position="6"/>
        <end position="23"/>
    </location>
</feature>
<keyword evidence="1" id="KW-0472">Membrane</keyword>
<keyword evidence="1" id="KW-1133">Transmembrane helix</keyword>
<feature type="transmembrane region" description="Helical" evidence="1">
    <location>
        <begin position="112"/>
        <end position="133"/>
    </location>
</feature>
<keyword evidence="3" id="KW-1185">Reference proteome</keyword>
<dbReference type="OrthoDB" id="7192182at2"/>
<evidence type="ECO:0000313" key="2">
    <source>
        <dbReference type="EMBL" id="ATY31788.1"/>
    </source>
</evidence>
<protein>
    <submittedName>
        <fullName evidence="2">Uncharacterized protein</fullName>
    </submittedName>
</protein>
<reference evidence="2 3" key="1">
    <citation type="submission" date="2017-11" db="EMBL/GenBank/DDBJ databases">
        <title>Complete genome sequence of Sphingomonas sp. Strain Cra20, a psychrotolerant potential plant growth promoting rhizobacteria.</title>
        <authorList>
            <person name="Luo Y."/>
        </authorList>
    </citation>
    <scope>NUCLEOTIDE SEQUENCE [LARGE SCALE GENOMIC DNA]</scope>
    <source>
        <strain evidence="2 3">Cra20</strain>
    </source>
</reference>
<keyword evidence="1" id="KW-0812">Transmembrane</keyword>
<accession>A0A2K8MD13</accession>
<evidence type="ECO:0000256" key="1">
    <source>
        <dbReference type="SAM" id="Phobius"/>
    </source>
</evidence>
<feature type="transmembrane region" description="Helical" evidence="1">
    <location>
        <begin position="139"/>
        <end position="158"/>
    </location>
</feature>
<feature type="transmembrane region" description="Helical" evidence="1">
    <location>
        <begin position="35"/>
        <end position="59"/>
    </location>
</feature>
<evidence type="ECO:0000313" key="3">
    <source>
        <dbReference type="Proteomes" id="UP000229081"/>
    </source>
</evidence>
<sequence length="211" mass="23626">MSEFEFFFIVFGLLLGLTLAEIARKFTDAVVARDTVKLGVLTPMLAAFVLLDLASYWLWIWSVRDLIRIDWPTVLGGLIVALAYFFAAASVFPRREGAWPVLDDYYFKQKGLVIGGVILANIPGLLLQLSIQLPARDDVWFFVWQGMYWTPLLLLLFVRSRRANIFLLVILLLQYLLVATNALPNSEWGNSFGPNGEAARAASTKAVGAPR</sequence>
<feature type="transmembrane region" description="Helical" evidence="1">
    <location>
        <begin position="71"/>
        <end position="92"/>
    </location>
</feature>
<feature type="transmembrane region" description="Helical" evidence="1">
    <location>
        <begin position="165"/>
        <end position="183"/>
    </location>
</feature>
<gene>
    <name evidence="2" type="ORF">CVN68_07245</name>
</gene>
<name>A0A2K8MD13_9SPHN</name>
<dbReference type="AlphaFoldDB" id="A0A2K8MD13"/>
<dbReference type="KEGG" id="sphc:CVN68_07245"/>
<proteinExistence type="predicted"/>
<dbReference type="RefSeq" id="WP_100281597.1">
    <property type="nucleotide sequence ID" value="NZ_CP024923.1"/>
</dbReference>
<dbReference type="Proteomes" id="UP000229081">
    <property type="component" value="Chromosome"/>
</dbReference>
<dbReference type="EMBL" id="CP024923">
    <property type="protein sequence ID" value="ATY31788.1"/>
    <property type="molecule type" value="Genomic_DNA"/>
</dbReference>